<dbReference type="Proteomes" id="UP000469215">
    <property type="component" value="Unassembled WGS sequence"/>
</dbReference>
<feature type="domain" description="Putative Flp pilus-assembly TadG-like N-terminal" evidence="2">
    <location>
        <begin position="19"/>
        <end position="66"/>
    </location>
</feature>
<reference evidence="3 4" key="1">
    <citation type="submission" date="2020-01" db="EMBL/GenBank/DDBJ databases">
        <authorList>
            <person name="Deng T."/>
        </authorList>
    </citation>
    <scope>NUCLEOTIDE SEQUENCE [LARGE SCALE GENOMIC DNA]</scope>
    <source>
        <strain evidence="3 4">5221</strain>
    </source>
</reference>
<sequence length="130" mass="12912">MSTGGPLRCRQRRGGGERGSTTVVGVGLMVGALVLVLGVGVAGRAFFVHARADGTADLAALAAADAVRATAPGEPCEVAADLVKRRGLALRECIARADLGTVKVVVEAKPPAPLPALRATAVAGGPEPAP</sequence>
<feature type="transmembrane region" description="Helical" evidence="1">
    <location>
        <begin position="21"/>
        <end position="47"/>
    </location>
</feature>
<dbReference type="RefSeq" id="WP_160952680.1">
    <property type="nucleotide sequence ID" value="NZ_WWEQ01000012.1"/>
</dbReference>
<evidence type="ECO:0000256" key="1">
    <source>
        <dbReference type="SAM" id="Phobius"/>
    </source>
</evidence>
<keyword evidence="4" id="KW-1185">Reference proteome</keyword>
<dbReference type="InterPro" id="IPR028087">
    <property type="entry name" value="Tad_N"/>
</dbReference>
<evidence type="ECO:0000313" key="4">
    <source>
        <dbReference type="Proteomes" id="UP000469215"/>
    </source>
</evidence>
<dbReference type="EMBL" id="WWEQ01000012">
    <property type="protein sequence ID" value="MYM19249.1"/>
    <property type="molecule type" value="Genomic_DNA"/>
</dbReference>
<gene>
    <name evidence="3" type="ORF">GSY69_04505</name>
</gene>
<keyword evidence="1" id="KW-0812">Transmembrane</keyword>
<dbReference type="NCBIfam" id="TIGR03816">
    <property type="entry name" value="tadE_like_DECH"/>
    <property type="match status" value="1"/>
</dbReference>
<name>A0A6N9H5P1_9MICO</name>
<organism evidence="3 4">
    <name type="scientific">Brevibacterium rongguiense</name>
    <dbReference type="NCBI Taxonomy" id="2695267"/>
    <lineage>
        <taxon>Bacteria</taxon>
        <taxon>Bacillati</taxon>
        <taxon>Actinomycetota</taxon>
        <taxon>Actinomycetes</taxon>
        <taxon>Micrococcales</taxon>
        <taxon>Brevibacteriaceae</taxon>
        <taxon>Brevibacterium</taxon>
    </lineage>
</organism>
<evidence type="ECO:0000313" key="3">
    <source>
        <dbReference type="EMBL" id="MYM19249.1"/>
    </source>
</evidence>
<accession>A0A6N9H5P1</accession>
<dbReference type="Pfam" id="PF13400">
    <property type="entry name" value="Tad"/>
    <property type="match status" value="1"/>
</dbReference>
<protein>
    <recommendedName>
        <fullName evidence="2">Putative Flp pilus-assembly TadG-like N-terminal domain-containing protein</fullName>
    </recommendedName>
</protein>
<comment type="caution">
    <text evidence="3">The sequence shown here is derived from an EMBL/GenBank/DDBJ whole genome shotgun (WGS) entry which is preliminary data.</text>
</comment>
<dbReference type="AlphaFoldDB" id="A0A6N9H5P1"/>
<evidence type="ECO:0000259" key="2">
    <source>
        <dbReference type="Pfam" id="PF13400"/>
    </source>
</evidence>
<keyword evidence="1" id="KW-1133">Transmembrane helix</keyword>
<dbReference type="InterPro" id="IPR021202">
    <property type="entry name" value="Rv3654c-like"/>
</dbReference>
<keyword evidence="1" id="KW-0472">Membrane</keyword>
<proteinExistence type="predicted"/>